<keyword evidence="21" id="KW-1133">Transmembrane helix</keyword>
<dbReference type="FunFam" id="1.10.1240.10:FF:000001">
    <property type="entry name" value="Methionine synthase"/>
    <property type="match status" value="1"/>
</dbReference>
<keyword evidence="14" id="KW-0486">Methionine biosynthesis</keyword>
<dbReference type="InterPro" id="IPR036724">
    <property type="entry name" value="Cobalamin-bd_sf"/>
</dbReference>
<feature type="domain" description="Pterin-binding" evidence="23">
    <location>
        <begin position="364"/>
        <end position="627"/>
    </location>
</feature>
<dbReference type="SUPFAM" id="SSF82282">
    <property type="entry name" value="Homocysteine S-methyltransferase"/>
    <property type="match status" value="3"/>
</dbReference>
<dbReference type="PROSITE" id="PS51332">
    <property type="entry name" value="B12_BINDING"/>
    <property type="match status" value="1"/>
</dbReference>
<proteinExistence type="inferred from homology"/>
<evidence type="ECO:0000256" key="13">
    <source>
        <dbReference type="ARBA" id="ARBA00022833"/>
    </source>
</evidence>
<evidence type="ECO:0000259" key="22">
    <source>
        <dbReference type="PROSITE" id="PS50970"/>
    </source>
</evidence>
<dbReference type="GO" id="GO:0008270">
    <property type="term" value="F:zinc ion binding"/>
    <property type="evidence" value="ECO:0007669"/>
    <property type="project" value="InterPro"/>
</dbReference>
<evidence type="ECO:0000256" key="5">
    <source>
        <dbReference type="ARBA" id="ARBA00012032"/>
    </source>
</evidence>
<dbReference type="GO" id="GO:0008705">
    <property type="term" value="F:methionine synthase activity"/>
    <property type="evidence" value="ECO:0007669"/>
    <property type="project" value="UniProtKB-EC"/>
</dbReference>
<comment type="caution">
    <text evidence="18">Lacks conserved residue(s) required for the propagation of feature annotation.</text>
</comment>
<dbReference type="SUPFAM" id="SSF47644">
    <property type="entry name" value="Methionine synthase domain"/>
    <property type="match status" value="1"/>
</dbReference>
<feature type="binding site" evidence="18">
    <location>
        <position position="250"/>
    </location>
    <ligand>
        <name>Zn(2+)</name>
        <dbReference type="ChEBI" id="CHEBI:29105"/>
    </ligand>
</feature>
<dbReference type="PROSITE" id="PS51337">
    <property type="entry name" value="B12_BINDING_NTER"/>
    <property type="match status" value="1"/>
</dbReference>
<keyword evidence="21" id="KW-0812">Transmembrane</keyword>
<evidence type="ECO:0000256" key="2">
    <source>
        <dbReference type="ARBA" id="ARBA00001956"/>
    </source>
</evidence>
<dbReference type="Pfam" id="PF02574">
    <property type="entry name" value="S-methyl_trans"/>
    <property type="match status" value="3"/>
</dbReference>
<keyword evidence="28" id="KW-1185">Reference proteome</keyword>
<feature type="transmembrane region" description="Helical" evidence="21">
    <location>
        <begin position="21"/>
        <end position="50"/>
    </location>
</feature>
<feature type="domain" description="B12-binding N-terminal" evidence="26">
    <location>
        <begin position="1972"/>
        <end position="2068"/>
    </location>
</feature>
<dbReference type="NCBIfam" id="TIGR02082">
    <property type="entry name" value="metH"/>
    <property type="match status" value="1"/>
</dbReference>
<dbReference type="GO" id="GO:0050667">
    <property type="term" value="P:homocysteine metabolic process"/>
    <property type="evidence" value="ECO:0007669"/>
    <property type="project" value="TreeGrafter"/>
</dbReference>
<dbReference type="Gene3D" id="3.20.20.20">
    <property type="entry name" value="Dihydropteroate synthase-like"/>
    <property type="match status" value="3"/>
</dbReference>
<accession>A0AAW1PMR7</accession>
<dbReference type="InterPro" id="IPR004223">
    <property type="entry name" value="VitB12-dep_Met_synth_activ_dom"/>
</dbReference>
<reference evidence="27 28" key="1">
    <citation type="journal article" date="2024" name="Nat. Commun.">
        <title>Phylogenomics reveals the evolutionary origins of lichenization in chlorophyte algae.</title>
        <authorList>
            <person name="Puginier C."/>
            <person name="Libourel C."/>
            <person name="Otte J."/>
            <person name="Skaloud P."/>
            <person name="Haon M."/>
            <person name="Grisel S."/>
            <person name="Petersen M."/>
            <person name="Berrin J.G."/>
            <person name="Delaux P.M."/>
            <person name="Dal Grande F."/>
            <person name="Keller J."/>
        </authorList>
    </citation>
    <scope>NUCLEOTIDE SEQUENCE [LARGE SCALE GENOMIC DNA]</scope>
    <source>
        <strain evidence="27 28">SAG 2036</strain>
    </source>
</reference>
<dbReference type="InterPro" id="IPR003759">
    <property type="entry name" value="Cbl-bd_cap"/>
</dbReference>
<dbReference type="InterPro" id="IPR011005">
    <property type="entry name" value="Dihydropteroate_synth-like_sf"/>
</dbReference>
<keyword evidence="12" id="KW-0677">Repeat</keyword>
<feature type="compositionally biased region" description="Low complexity" evidence="20">
    <location>
        <begin position="1965"/>
        <end position="1974"/>
    </location>
</feature>
<evidence type="ECO:0000256" key="19">
    <source>
        <dbReference type="PROSITE-ProRule" id="PRU00346"/>
    </source>
</evidence>
<feature type="binding site" evidence="18">
    <location>
        <position position="314"/>
    </location>
    <ligand>
        <name>Zn(2+)</name>
        <dbReference type="ChEBI" id="CHEBI:29105"/>
    </ligand>
</feature>
<dbReference type="InterPro" id="IPR003726">
    <property type="entry name" value="HCY_dom"/>
</dbReference>
<dbReference type="SUPFAM" id="SSF56507">
    <property type="entry name" value="Methionine synthase activation domain-like"/>
    <property type="match status" value="1"/>
</dbReference>
<gene>
    <name evidence="27" type="ORF">WJX73_001712</name>
</gene>
<evidence type="ECO:0000256" key="10">
    <source>
        <dbReference type="ARBA" id="ARBA00022691"/>
    </source>
</evidence>
<feature type="domain" description="Hcy-binding" evidence="22">
    <location>
        <begin position="707"/>
        <end position="1049"/>
    </location>
</feature>
<dbReference type="Gene3D" id="3.10.196.10">
    <property type="entry name" value="Vitamin B12-dependent methionine synthase, activation domain"/>
    <property type="match status" value="1"/>
</dbReference>
<feature type="domain" description="AdoMet activation" evidence="24">
    <location>
        <begin position="2232"/>
        <end position="2569"/>
    </location>
</feature>
<evidence type="ECO:0000259" key="24">
    <source>
        <dbReference type="PROSITE" id="PS50974"/>
    </source>
</evidence>
<evidence type="ECO:0000256" key="12">
    <source>
        <dbReference type="ARBA" id="ARBA00022737"/>
    </source>
</evidence>
<name>A0AAW1PMR7_9CHLO</name>
<evidence type="ECO:0000256" key="21">
    <source>
        <dbReference type="SAM" id="Phobius"/>
    </source>
</evidence>
<keyword evidence="9 19" id="KW-0808">Transferase</keyword>
<feature type="domain" description="Pterin-binding" evidence="23">
    <location>
        <begin position="1014"/>
        <end position="1274"/>
    </location>
</feature>
<dbReference type="FunFam" id="3.20.20.20:FF:000002">
    <property type="entry name" value="Methionine synthase"/>
    <property type="match status" value="3"/>
</dbReference>
<dbReference type="InterPro" id="IPR036589">
    <property type="entry name" value="HCY_dom_sf"/>
</dbReference>
<dbReference type="Pfam" id="PF02310">
    <property type="entry name" value="B12-binding"/>
    <property type="match status" value="1"/>
</dbReference>
<dbReference type="InterPro" id="IPR037010">
    <property type="entry name" value="VitB12-dep_Met_synth_activ_sf"/>
</dbReference>
<feature type="compositionally biased region" description="Basic and acidic residues" evidence="20">
    <location>
        <begin position="1950"/>
        <end position="1959"/>
    </location>
</feature>
<dbReference type="Gene3D" id="3.20.20.330">
    <property type="entry name" value="Homocysteine-binding-like domain"/>
    <property type="match status" value="5"/>
</dbReference>
<feature type="domain" description="Pterin-binding" evidence="23">
    <location>
        <begin position="1664"/>
        <end position="1924"/>
    </location>
</feature>
<dbReference type="InterPro" id="IPR050554">
    <property type="entry name" value="Met_Synthase/Corrinoid"/>
</dbReference>
<evidence type="ECO:0000256" key="17">
    <source>
        <dbReference type="ARBA" id="ARBA00031040"/>
    </source>
</evidence>
<evidence type="ECO:0000256" key="3">
    <source>
        <dbReference type="ARBA" id="ARBA00005178"/>
    </source>
</evidence>
<organism evidence="27 28">
    <name type="scientific">Symbiochloris irregularis</name>
    <dbReference type="NCBI Taxonomy" id="706552"/>
    <lineage>
        <taxon>Eukaryota</taxon>
        <taxon>Viridiplantae</taxon>
        <taxon>Chlorophyta</taxon>
        <taxon>core chlorophytes</taxon>
        <taxon>Trebouxiophyceae</taxon>
        <taxon>Trebouxiales</taxon>
        <taxon>Trebouxiaceae</taxon>
        <taxon>Symbiochloris</taxon>
    </lineage>
</organism>
<dbReference type="PANTHER" id="PTHR45833">
    <property type="entry name" value="METHIONINE SYNTHASE"/>
    <property type="match status" value="1"/>
</dbReference>
<evidence type="ECO:0000256" key="16">
    <source>
        <dbReference type="ARBA" id="ARBA00030163"/>
    </source>
</evidence>
<dbReference type="EC" id="2.1.1.13" evidence="5"/>
<feature type="binding site" evidence="18">
    <location>
        <position position="313"/>
    </location>
    <ligand>
        <name>Zn(2+)</name>
        <dbReference type="ChEBI" id="CHEBI:29105"/>
    </ligand>
</feature>
<comment type="pathway">
    <text evidence="3">Amino-acid biosynthesis; L-methionine biosynthesis via de novo pathway; L-methionine from L-homocysteine (MetH route): step 1/1.</text>
</comment>
<keyword evidence="6 19" id="KW-0489">Methyltransferase</keyword>
<dbReference type="InterPro" id="IPR006158">
    <property type="entry name" value="Cobalamin-bd"/>
</dbReference>
<comment type="cofactor">
    <cofactor evidence="2">
        <name>methylcob(III)alamin</name>
        <dbReference type="ChEBI" id="CHEBI:28115"/>
    </cofactor>
</comment>
<evidence type="ECO:0000313" key="27">
    <source>
        <dbReference type="EMBL" id="KAK9811090.1"/>
    </source>
</evidence>
<keyword evidence="13 18" id="KW-0862">Zinc</keyword>
<feature type="domain" description="Hcy-binding" evidence="22">
    <location>
        <begin position="1"/>
        <end position="328"/>
    </location>
</feature>
<comment type="similarity">
    <text evidence="4">Belongs to the vitamin-B12 dependent methionine synthase family.</text>
</comment>
<feature type="domain" description="B12-binding" evidence="25">
    <location>
        <begin position="2081"/>
        <end position="2216"/>
    </location>
</feature>
<evidence type="ECO:0000259" key="26">
    <source>
        <dbReference type="PROSITE" id="PS51337"/>
    </source>
</evidence>
<dbReference type="Pfam" id="PF02607">
    <property type="entry name" value="B12-binding_2"/>
    <property type="match status" value="1"/>
</dbReference>
<dbReference type="GO" id="GO:0005829">
    <property type="term" value="C:cytosol"/>
    <property type="evidence" value="ECO:0007669"/>
    <property type="project" value="TreeGrafter"/>
</dbReference>
<dbReference type="CDD" id="cd00740">
    <property type="entry name" value="MeTr"/>
    <property type="match status" value="3"/>
</dbReference>
<keyword evidence="11 18" id="KW-0479">Metal-binding</keyword>
<dbReference type="PROSITE" id="PS50972">
    <property type="entry name" value="PTERIN_BINDING"/>
    <property type="match status" value="3"/>
</dbReference>
<dbReference type="Gene3D" id="1.10.288.10">
    <property type="entry name" value="Cobalamin-dependent Methionine Synthase, domain 2"/>
    <property type="match status" value="1"/>
</dbReference>
<dbReference type="Gene3D" id="1.10.1240.10">
    <property type="entry name" value="Methionine synthase domain"/>
    <property type="match status" value="1"/>
</dbReference>
<dbReference type="InterPro" id="IPR011822">
    <property type="entry name" value="MetH"/>
</dbReference>
<dbReference type="InterPro" id="IPR000489">
    <property type="entry name" value="Pterin-binding_dom"/>
</dbReference>
<evidence type="ECO:0000256" key="6">
    <source>
        <dbReference type="ARBA" id="ARBA00022603"/>
    </source>
</evidence>
<keyword evidence="21" id="KW-0472">Membrane</keyword>
<feature type="region of interest" description="Disordered" evidence="20">
    <location>
        <begin position="1949"/>
        <end position="1979"/>
    </location>
</feature>
<keyword evidence="15" id="KW-0170">Cobalt</keyword>
<dbReference type="EMBL" id="JALJOQ010000011">
    <property type="protein sequence ID" value="KAK9811090.1"/>
    <property type="molecule type" value="Genomic_DNA"/>
</dbReference>
<evidence type="ECO:0000256" key="9">
    <source>
        <dbReference type="ARBA" id="ARBA00022679"/>
    </source>
</evidence>
<evidence type="ECO:0000259" key="23">
    <source>
        <dbReference type="PROSITE" id="PS50972"/>
    </source>
</evidence>
<evidence type="ECO:0000256" key="15">
    <source>
        <dbReference type="ARBA" id="ARBA00023285"/>
    </source>
</evidence>
<dbReference type="Pfam" id="PF02965">
    <property type="entry name" value="Met_synt_B12"/>
    <property type="match status" value="1"/>
</dbReference>
<dbReference type="FunFam" id="3.40.50.280:FF:000001">
    <property type="entry name" value="Methionine synthase"/>
    <property type="match status" value="1"/>
</dbReference>
<dbReference type="PROSITE" id="PS50974">
    <property type="entry name" value="ADOMET_ACTIVATION"/>
    <property type="match status" value="1"/>
</dbReference>
<comment type="cofactor">
    <cofactor evidence="1 18">
        <name>Zn(2+)</name>
        <dbReference type="ChEBI" id="CHEBI:29105"/>
    </cofactor>
</comment>
<dbReference type="SUPFAM" id="SSF51717">
    <property type="entry name" value="Dihydropteroate synthetase-like"/>
    <property type="match status" value="3"/>
</dbReference>
<evidence type="ECO:0000256" key="7">
    <source>
        <dbReference type="ARBA" id="ARBA00022605"/>
    </source>
</evidence>
<comment type="caution">
    <text evidence="27">The sequence shown here is derived from an EMBL/GenBank/DDBJ whole genome shotgun (WGS) entry which is preliminary data.</text>
</comment>
<dbReference type="InterPro" id="IPR036594">
    <property type="entry name" value="Meth_synthase_dom"/>
</dbReference>
<evidence type="ECO:0000256" key="1">
    <source>
        <dbReference type="ARBA" id="ARBA00001947"/>
    </source>
</evidence>
<dbReference type="Gene3D" id="3.40.50.280">
    <property type="entry name" value="Cobalamin-binding domain"/>
    <property type="match status" value="1"/>
</dbReference>
<dbReference type="Pfam" id="PF00809">
    <property type="entry name" value="Pterin_bind"/>
    <property type="match status" value="3"/>
</dbReference>
<evidence type="ECO:0000256" key="8">
    <source>
        <dbReference type="ARBA" id="ARBA00022628"/>
    </source>
</evidence>
<evidence type="ECO:0000256" key="20">
    <source>
        <dbReference type="SAM" id="MobiDB-lite"/>
    </source>
</evidence>
<dbReference type="GO" id="GO:0031419">
    <property type="term" value="F:cobalamin binding"/>
    <property type="evidence" value="ECO:0007669"/>
    <property type="project" value="UniProtKB-KW"/>
</dbReference>
<protein>
    <recommendedName>
        <fullName evidence="5">methionine synthase</fullName>
        <ecNumber evidence="5">2.1.1.13</ecNumber>
    </recommendedName>
    <alternativeName>
        <fullName evidence="17">5-methyltetrahydrofolate--homocysteine methyltransferase</fullName>
    </alternativeName>
    <alternativeName>
        <fullName evidence="16">Vitamin-B12 dependent methionine synthase</fullName>
    </alternativeName>
</protein>
<keyword evidence="7" id="KW-0028">Amino-acid biosynthesis</keyword>
<sequence length="2569" mass="281957">MAESKMAELIRRLEQAAREQPLLAAAAGILCLPGFLAGAAVTVLLLPVLLPVCVAVAVCLVAYHRGQAWLTARQSPGPSRPSRKLAPPAEATADYHLEDAQAVHLINITAAQLAKRCTAKFMADHPGTHKFVAGAIGPTNKTLSVSPSVENPAFRGITYDEVEAAYYAQAESLLEGGVDLFLVETIFDTLNAKAALHALDRLFEAKHICIPVWVSGTIVDQSGRTLSGQTNEAFWNSVAHAKPFAVGLNCALGARDMQQYIANLSQCADCYVFCYPNAGLPNAMGGYDQKGPEMAEDIRPFCEERLVNAIGGCCGSGPEHIAAISQMATPYPPRECHGVEPIMRLSGLEPLNYQPDTSNMRSTFLKIGERCNVAGSSIYKKAIVDGDFEKALSIAAKQVEQGADLLDINMDDGLIEGVGAMTRFVNMLVSDPEVSRVPFMIDSSKFHIVEAGLKCCQGKAIVNSISLKEGEQAFLHHARTVKRHGAAVVVMAFDEEGQAATCEDKVRICERAYRILVDQVDFNPQDIVFDPNILTIGTGMEEHNNYGVDFIKATAEIKRRCPGAKISGGVSNVAFSFRGNEPVRRAFHSAFLHHACAAGMDMGIVNAVQVTADKYESIDKELLQYVEDVLLNRRTDATERMLDFAGTLDPKSKPTALKKLNQESAGPQMSQRANYVAGNERITAPEAMPAVPDYSTWQDPIKKSPEFDKLERLLEERIAFIDGAMGTMIQRHKLTEDDFRGERYASHSHELKGNNDVLVITRPDVIYQIHTDYLEAGADIIETNTFNGTSISQADYELDTTEEVVLINKEAAKLAKQACTDFMAKHPGTSKFAAGAIGPTNKTLSVSPSVENPAFRGITYDEVEAAYYEQAEALLDGGVDMFLVETIFDTLNAKAALYALDRLFEQRGTRIPVFVSGTIVDKSGRTLSGLPNAMGGYDQKGPEMAEDIRPFCEERLVNAIGGCCGSAPEHIAAIRKMAQEYQPRKRHAVEAQLRLSGLEPRLYVPEPDNMRGVFMNIGERCNVAGSSIYKKAIVDGDFEKALGIAAKQVEQGADLLDINMDDGLIEGVGAMTRFVNMLVSDPEVSRVPFMIDSSKFHIMEAGLKCCQGKAIVNSISLKEGEQAFLHHARTVKRHGAAVVVMAFDEEGQAATCEDKVRICKRAYQMLVQQVGFNPQDIIFDPNILTIGTGMEEHNNYAVDFINACRLIKHVCPGAKISGGVSNIAFSFRGNEAVRRAFHSAFLHHACAAGMDMGIVNALQVRADAYDKLDKELLEMVEDVLLNRCDNATERMLEYAATLDPKSKPTALKKLAQQDAGPKLSDRVNYVAGDSRIAPPESMPAVPDYKSWQDGVTKSPEFERLERLLEERIAYIDGAMGTMIQRHKLTEEDFRGERYASHSHELKGNNDVLVITRPDIILQIHTDYLEAGADIIETNTFNGTTISQADYELDTTEEVVLINKEAAKLAKQACTDFMAKHPGTSKFAAGAIGPTNKTLSVSPSVENPAFRGITYDEVEASYLEQAEALLDGGVDMFLVETIFDTLNAKAALYALDRLFEQRGTRIPVFVSGTIVDKSGRTLSGLPNAMGGYDQKGPEMAEDIRPFCEERLVNAIGGCCGSAPEHIAAIRKMAQEYKPRKRHAVDAQLRLSGLEPRLYVPEPDNMRGVFMNIGERCNVAGSSIYKKAIVDGDFEKALGIAAKQVEQGADLLDINMDDGLIEGVGAMTRFVNMLVSDPEVSRVPFMIDSSKFHIVEAGLKCCQGKAIVNSISLKEGEQAFLHHARTVKRHGAAVVVMAFDEEGQAATCEDKVRICERAYRILVEQVGFNPQDIIFDPNILTIGTGMEEHNNYAVDFINACRLIKHVCPGAKISGGVSNIAFSFRGNEAVRRGFHSAFLHHACAAGMDMGIVNALQVRADAYDKLDKELLEMVEDVLLNRCDNATERMLEYAATLDPKSKPTDVRKKGQTGGQAAAAASKGSWRDQSVEKRLEHALVKGIDEFAVRDTEEARTCGRYPRPLNVIETPLMDGMNVVGDLFGSGKMFLPQVIKSARVMKKAVAHLLPFIEEEKRVNLLANPDMVKGKENAGVIIMATVKGDVHDIGKNIVGVVLGCNNFKVIDMGVMTPYEKILDAAKEHDADIIGLSGLITPSLDEMVTVAKKAQERGLNIPILIGGATTSKMHTAVKIAPCYQSAVVYVLDASRSVPVAQTLLDARRKDDFMEDIREQYNEMRDEFMAGLEDRKYLTLADAQRKGLQTQWKEAENTPVTPKLLGTKAFLDFPIEDVIDYIDWNPFFQVWQLRGRYPNRGYPKIFKDETVGPEAKKLFDEAQAMLQTIMKDKVLSLRGIVGLYPAHSVGDDIRIYTNEDRTQTAGTFYGLRQQAEKDNEEPYMNISDFIAPESSGVPDYLGLFANGCFGVEEMIAPFKAAEDDYSHIMAEALADRLAEAFAEVLHKITRRELWGYAADEQLSPDDLLKVKYQGIRPAPGYPSQPDHTEKDTMWQLLKAEEQTGMSLTESHAMLPAASVSGLYFGGKCAQYFGVGKITKDQVESYAARKGASVADVQKWLGHMLNYDP</sequence>
<evidence type="ECO:0000259" key="25">
    <source>
        <dbReference type="PROSITE" id="PS51332"/>
    </source>
</evidence>
<dbReference type="PANTHER" id="PTHR45833:SF1">
    <property type="entry name" value="METHIONINE SYNTHASE"/>
    <property type="match status" value="1"/>
</dbReference>
<dbReference type="InterPro" id="IPR033706">
    <property type="entry name" value="Met_synthase_B12-bd"/>
</dbReference>
<evidence type="ECO:0000256" key="18">
    <source>
        <dbReference type="PROSITE-ProRule" id="PRU00333"/>
    </source>
</evidence>
<keyword evidence="10" id="KW-0949">S-adenosyl-L-methionine</keyword>
<keyword evidence="8" id="KW-0846">Cobalamin</keyword>
<dbReference type="CDD" id="cd02069">
    <property type="entry name" value="methionine_synthase_B12_BD"/>
    <property type="match status" value="1"/>
</dbReference>
<dbReference type="GO" id="GO:0032259">
    <property type="term" value="P:methylation"/>
    <property type="evidence" value="ECO:0007669"/>
    <property type="project" value="UniProtKB-KW"/>
</dbReference>
<evidence type="ECO:0000256" key="11">
    <source>
        <dbReference type="ARBA" id="ARBA00022723"/>
    </source>
</evidence>
<evidence type="ECO:0000313" key="28">
    <source>
        <dbReference type="Proteomes" id="UP001465755"/>
    </source>
</evidence>
<dbReference type="PROSITE" id="PS50970">
    <property type="entry name" value="HCY"/>
    <property type="match status" value="3"/>
</dbReference>
<dbReference type="FunFam" id="3.20.20.330:FF:000001">
    <property type="entry name" value="Methionine synthase"/>
    <property type="match status" value="3"/>
</dbReference>
<feature type="domain" description="Hcy-binding" evidence="22">
    <location>
        <begin position="1357"/>
        <end position="1729"/>
    </location>
</feature>
<dbReference type="Proteomes" id="UP001465755">
    <property type="component" value="Unassembled WGS sequence"/>
</dbReference>
<evidence type="ECO:0000256" key="4">
    <source>
        <dbReference type="ARBA" id="ARBA00010398"/>
    </source>
</evidence>
<dbReference type="SUPFAM" id="SSF52242">
    <property type="entry name" value="Cobalamin (vitamin B12)-binding domain"/>
    <property type="match status" value="1"/>
</dbReference>
<dbReference type="SMART" id="SM01018">
    <property type="entry name" value="B12-binding_2"/>
    <property type="match status" value="1"/>
</dbReference>
<dbReference type="GO" id="GO:0046653">
    <property type="term" value="P:tetrahydrofolate metabolic process"/>
    <property type="evidence" value="ECO:0007669"/>
    <property type="project" value="TreeGrafter"/>
</dbReference>
<evidence type="ECO:0000256" key="14">
    <source>
        <dbReference type="ARBA" id="ARBA00023167"/>
    </source>
</evidence>